<name>A0A8J2UJY0_9BURK</name>
<dbReference type="PANTHER" id="PTHR30629">
    <property type="entry name" value="PROPHAGE INTEGRASE"/>
    <property type="match status" value="1"/>
</dbReference>
<keyword evidence="2" id="KW-0229">DNA integration</keyword>
<feature type="domain" description="Integrase DNA-binding" evidence="3">
    <location>
        <begin position="3"/>
        <end position="57"/>
    </location>
</feature>
<dbReference type="PANTHER" id="PTHR30629:SF9">
    <property type="entry name" value="PROTEIN INTB-RELATED"/>
    <property type="match status" value="1"/>
</dbReference>
<dbReference type="Gene3D" id="3.30.160.390">
    <property type="entry name" value="Integrase, DNA-binding domain"/>
    <property type="match status" value="1"/>
</dbReference>
<evidence type="ECO:0000259" key="3">
    <source>
        <dbReference type="Pfam" id="PF13356"/>
    </source>
</evidence>
<comment type="caution">
    <text evidence="4">The sequence shown here is derived from an EMBL/GenBank/DDBJ whole genome shotgun (WGS) entry which is preliminary data.</text>
</comment>
<sequence length="85" mass="10053">MALSDFQIKAAKPSYKQYKLTDAEGMHLLVHPNDSKYWRLSYRFDKKQKTLALGVYRFSDTRSNIPALYSRRSRGWMVEMVDVVF</sequence>
<dbReference type="InterPro" id="IPR025166">
    <property type="entry name" value="Integrase_DNA_bind_dom"/>
</dbReference>
<reference evidence="4" key="2">
    <citation type="submission" date="2020-09" db="EMBL/GenBank/DDBJ databases">
        <authorList>
            <person name="Sun Q."/>
            <person name="Sedlacek I."/>
        </authorList>
    </citation>
    <scope>NUCLEOTIDE SEQUENCE</scope>
    <source>
        <strain evidence="4">CCM 7086</strain>
    </source>
</reference>
<accession>A0A8J2UJY0</accession>
<evidence type="ECO:0000313" key="4">
    <source>
        <dbReference type="EMBL" id="GGC03486.1"/>
    </source>
</evidence>
<dbReference type="EMBL" id="BMCG01000002">
    <property type="protein sequence ID" value="GGC03486.1"/>
    <property type="molecule type" value="Genomic_DNA"/>
</dbReference>
<reference evidence="4" key="1">
    <citation type="journal article" date="2014" name="Int. J. Syst. Evol. Microbiol.">
        <title>Complete genome sequence of Corynebacterium casei LMG S-19264T (=DSM 44701T), isolated from a smear-ripened cheese.</title>
        <authorList>
            <consortium name="US DOE Joint Genome Institute (JGI-PGF)"/>
            <person name="Walter F."/>
            <person name="Albersmeier A."/>
            <person name="Kalinowski J."/>
            <person name="Ruckert C."/>
        </authorList>
    </citation>
    <scope>NUCLEOTIDE SEQUENCE</scope>
    <source>
        <strain evidence="4">CCM 7086</strain>
    </source>
</reference>
<evidence type="ECO:0000256" key="2">
    <source>
        <dbReference type="ARBA" id="ARBA00022908"/>
    </source>
</evidence>
<dbReference type="Pfam" id="PF13356">
    <property type="entry name" value="Arm-DNA-bind_3"/>
    <property type="match status" value="1"/>
</dbReference>
<keyword evidence="5" id="KW-1185">Reference proteome</keyword>
<proteinExistence type="inferred from homology"/>
<protein>
    <recommendedName>
        <fullName evidence="3">Integrase DNA-binding domain-containing protein</fullName>
    </recommendedName>
</protein>
<dbReference type="InterPro" id="IPR050808">
    <property type="entry name" value="Phage_Integrase"/>
</dbReference>
<dbReference type="Proteomes" id="UP000620266">
    <property type="component" value="Unassembled WGS sequence"/>
</dbReference>
<dbReference type="InterPro" id="IPR038488">
    <property type="entry name" value="Integrase_DNA-bd_sf"/>
</dbReference>
<organism evidence="4 5">
    <name type="scientific">Oxalicibacterium flavum</name>
    <dbReference type="NCBI Taxonomy" id="179467"/>
    <lineage>
        <taxon>Bacteria</taxon>
        <taxon>Pseudomonadati</taxon>
        <taxon>Pseudomonadota</taxon>
        <taxon>Betaproteobacteria</taxon>
        <taxon>Burkholderiales</taxon>
        <taxon>Oxalobacteraceae</taxon>
        <taxon>Oxalicibacterium</taxon>
    </lineage>
</organism>
<dbReference type="RefSeq" id="WP_371869842.1">
    <property type="nucleotide sequence ID" value="NZ_BMCG01000002.1"/>
</dbReference>
<evidence type="ECO:0000256" key="1">
    <source>
        <dbReference type="ARBA" id="ARBA00008857"/>
    </source>
</evidence>
<dbReference type="AlphaFoldDB" id="A0A8J2UJY0"/>
<gene>
    <name evidence="4" type="ORF">GCM10007205_10820</name>
</gene>
<dbReference type="GO" id="GO:0015074">
    <property type="term" value="P:DNA integration"/>
    <property type="evidence" value="ECO:0007669"/>
    <property type="project" value="UniProtKB-KW"/>
</dbReference>
<evidence type="ECO:0000313" key="5">
    <source>
        <dbReference type="Proteomes" id="UP000620266"/>
    </source>
</evidence>
<comment type="similarity">
    <text evidence="1">Belongs to the 'phage' integrase family.</text>
</comment>